<feature type="compositionally biased region" description="Basic and acidic residues" evidence="2">
    <location>
        <begin position="476"/>
        <end position="489"/>
    </location>
</feature>
<feature type="compositionally biased region" description="Gly residues" evidence="2">
    <location>
        <begin position="985"/>
        <end position="994"/>
    </location>
</feature>
<comment type="caution">
    <text evidence="4">The sequence shown here is derived from an EMBL/GenBank/DDBJ whole genome shotgun (WGS) entry which is preliminary data.</text>
</comment>
<feature type="compositionally biased region" description="Low complexity" evidence="2">
    <location>
        <begin position="1329"/>
        <end position="1339"/>
    </location>
</feature>
<feature type="compositionally biased region" description="Basic and acidic residues" evidence="2">
    <location>
        <begin position="689"/>
        <end position="703"/>
    </location>
</feature>
<name>A0ABQ5SKS4_9CHLO</name>
<proteinExistence type="predicted"/>
<feature type="region of interest" description="Disordered" evidence="2">
    <location>
        <begin position="138"/>
        <end position="205"/>
    </location>
</feature>
<dbReference type="Gene3D" id="2.30.30.140">
    <property type="match status" value="1"/>
</dbReference>
<evidence type="ECO:0000256" key="1">
    <source>
        <dbReference type="ARBA" id="ARBA00023157"/>
    </source>
</evidence>
<feature type="region of interest" description="Disordered" evidence="2">
    <location>
        <begin position="1230"/>
        <end position="1350"/>
    </location>
</feature>
<feature type="region of interest" description="Disordered" evidence="2">
    <location>
        <begin position="626"/>
        <end position="713"/>
    </location>
</feature>
<dbReference type="PANTHER" id="PTHR13814">
    <property type="entry name" value="FETUIN"/>
    <property type="match status" value="1"/>
</dbReference>
<dbReference type="PROSITE" id="PS50812">
    <property type="entry name" value="PWWP"/>
    <property type="match status" value="1"/>
</dbReference>
<keyword evidence="1" id="KW-1015">Disulfide bond</keyword>
<dbReference type="CDD" id="cd05162">
    <property type="entry name" value="PWWP"/>
    <property type="match status" value="1"/>
</dbReference>
<feature type="compositionally biased region" description="Basic residues" evidence="2">
    <location>
        <begin position="1168"/>
        <end position="1179"/>
    </location>
</feature>
<reference evidence="4 5" key="1">
    <citation type="journal article" date="2023" name="IScience">
        <title>Expanded male sex-determining region conserved during the evolution of homothallism in the green alga Volvox.</title>
        <authorList>
            <person name="Yamamoto K."/>
            <person name="Matsuzaki R."/>
            <person name="Mahakham W."/>
            <person name="Heman W."/>
            <person name="Sekimoto H."/>
            <person name="Kawachi M."/>
            <person name="Minakuchi Y."/>
            <person name="Toyoda A."/>
            <person name="Nozaki H."/>
        </authorList>
    </citation>
    <scope>NUCLEOTIDE SEQUENCE [LARGE SCALE GENOMIC DNA]</scope>
    <source>
        <strain evidence="4 5">NIES-4468</strain>
    </source>
</reference>
<feature type="region of interest" description="Disordered" evidence="2">
    <location>
        <begin position="734"/>
        <end position="761"/>
    </location>
</feature>
<dbReference type="Pfam" id="PF00855">
    <property type="entry name" value="PWWP"/>
    <property type="match status" value="1"/>
</dbReference>
<feature type="region of interest" description="Disordered" evidence="2">
    <location>
        <begin position="1635"/>
        <end position="1662"/>
    </location>
</feature>
<evidence type="ECO:0000256" key="2">
    <source>
        <dbReference type="SAM" id="MobiDB-lite"/>
    </source>
</evidence>
<feature type="region of interest" description="Disordered" evidence="2">
    <location>
        <begin position="982"/>
        <end position="1022"/>
    </location>
</feature>
<accession>A0ABQ5SKS4</accession>
<dbReference type="EMBL" id="BSDZ01000094">
    <property type="protein sequence ID" value="GLI70254.1"/>
    <property type="molecule type" value="Genomic_DNA"/>
</dbReference>
<dbReference type="SUPFAM" id="SSF63748">
    <property type="entry name" value="Tudor/PWWP/MBT"/>
    <property type="match status" value="1"/>
</dbReference>
<feature type="compositionally biased region" description="Low complexity" evidence="2">
    <location>
        <begin position="655"/>
        <end position="680"/>
    </location>
</feature>
<feature type="compositionally biased region" description="Basic residues" evidence="2">
    <location>
        <begin position="1239"/>
        <end position="1297"/>
    </location>
</feature>
<feature type="compositionally biased region" description="Low complexity" evidence="2">
    <location>
        <begin position="437"/>
        <end position="449"/>
    </location>
</feature>
<sequence length="1809" mass="184519">MSSMEAPYPAQLVGWVVWGKVKSLPWWPGQVMHPSKGPPEVRKMAAMKSNTGKLLVMFLGDNKYAFLPWESVVDFAENKERHSSTNYASKYWKLGLEEAEELLARRAGLLPATDHEPVDFATKKTNFTSLAKAWAVGSGSNAKQQNSSGASGGRMTERSKAIPLQPEASKFIASSTSSPDTKTIAPAPKVHHRSGGAGTDDGRPKSIGGVMLEWARYMPQVTATRKSSELSSAAEILRFARRLARGEEAVGDVAAANEHALQMLHSLALQRRLREVDGLVRQATTATAAAAPGATTAAAAAAATTTTTTLDSISPGYECIPPPPRAGDAGGSGGGAAGEESAKDDAAGVAGRPLPAPMGSAVQSDAGPMGLVPVVVQEMFTINNVAAVPVPARVLEALLKGGSDARGGGGVEAAAAPGGGTTNSTGGGGSHKQGVLAAAEAEAAEAAEAAGGGTPPTVAGVSPIGGALTPPPATGEAERPKADEARGEETTAALGSSPLVETAADGGQQQQQQQQRVTGSMSPEAAVRQVAMEVDVVLRVNGKLLPHLSIGLMMRRRTTASQNIGEAQGAGLGAVQQQQQQQQQPVSASRLDHQELQGQKALSQPQPPVEGAAAATAELVAVAPAEGANAGTPPPAAAAAATGSVEDSVDRMETAVAAPPAAAPVLPSDPASEFRQPQTHQHQHQQHQHQQEKEKEELEEVKTMEGASAGGTGVEESLRAVCKATATALSVDASASAAGGATQKPMSAAPPGTASPEPRVAPALLPPAREETANGHAGVPANIRAVAAAAKGDPIETASLDLSLCLAPWQRGEVRVTSWTVCGPRLILIAVSADRKRDGGLGGIKREARLLLAEAKERRAASPGGPDDDVVDNTGGEQQLKRRLRSATSPPAPAAAVAGAQTQAQAHGSTGGTGRKSSPLPLPPAATAAAAAAQVKQHQQAAGGKEAGGVPQISATGPAAAALMRSRLLQQKRLANAAADAAATAGGGGGGAGSGAQQPGSDASKSVSSAAGNGGGAGADARASKKVKLVRFPAPAAGANGAVPCSSSRVSSGGFTALAAGAAASTAMGTAGGVTGPSDAGVAPSAGPAAARRRVSYNNQLIPNPADDGVEDGHRFGARGVGCVPANVSYSCSTYDADWELSYPPWLPQPAQKGAFITVSHLLQNRNHQTHHYHHHHNHGAPQQRHKAEQSYGSYHLAQHQHGAAQQVAGACGSAAGSVMQTSAGVQFNHGSFRLPTTNHHHHHHHHHHHQQQHQQHHQQQHQQHHQQQHQQHHQQQHQQHHQQQHQQHHQQQHQQHHQQQQQYAQHNAHPVVSPRCNGSGAGGGGGPAARTASRRSSGYFSYSDKQEELPYPERQMDGWSSDAGTAMDVDYGMGMGMGMGTVTSAWPPGVVVYGAVPAATPGAVPPALGGASSVAECIGGAVTAGSGACEQILLDIRVGDEADAEGPADARPYGGGGDAAIAVTVHLQPRDSSTAVPSLVSPPQPRPFTGSGCDALTASTPLLPRPAQPSAAAAAAAYFNHPGASYLLPPITPFAEQQSIAPISPAVAVGHTRSFGPIAAAATTELSTTPFGASAAAAAAAATFGGMPPDDVDLAVTAAILADRHMYVCESAAQKTQDTTAPKGPQKLELEGTAAAAAGAAADGGGSAGEVPGSGLHHPSLSDGEVVRLRQECDSLREQVKLRLAPGTLDPLPPQQLPYAELVAQVSERILALALQLPTLSGLTKQSFIQFSRTLMQEAVVCGQAAAAVAATATGAIGPSAPQVSSGRSLAVARVAADLVRSAAAPGLPLHPEDRWAFINLAAELLRP</sequence>
<feature type="domain" description="PWWP" evidence="3">
    <location>
        <begin position="13"/>
        <end position="78"/>
    </location>
</feature>
<feature type="compositionally biased region" description="Low complexity" evidence="2">
    <location>
        <begin position="626"/>
        <end position="643"/>
    </location>
</feature>
<feature type="region of interest" description="Disordered" evidence="2">
    <location>
        <begin position="571"/>
        <end position="612"/>
    </location>
</feature>
<feature type="region of interest" description="Disordered" evidence="2">
    <location>
        <begin position="856"/>
        <end position="951"/>
    </location>
</feature>
<dbReference type="InterPro" id="IPR000313">
    <property type="entry name" value="PWWP_dom"/>
</dbReference>
<feature type="compositionally biased region" description="Low complexity" evidence="2">
    <location>
        <begin position="995"/>
        <end position="1011"/>
    </location>
</feature>
<dbReference type="InterPro" id="IPR050735">
    <property type="entry name" value="Kininogen_Fetuin_HRG"/>
</dbReference>
<feature type="compositionally biased region" description="Polar residues" evidence="2">
    <location>
        <begin position="138"/>
        <end position="149"/>
    </location>
</feature>
<evidence type="ECO:0000313" key="4">
    <source>
        <dbReference type="EMBL" id="GLI70254.1"/>
    </source>
</evidence>
<keyword evidence="5" id="KW-1185">Reference proteome</keyword>
<feature type="region of interest" description="Disordered" evidence="2">
    <location>
        <begin position="1168"/>
        <end position="1192"/>
    </location>
</feature>
<feature type="compositionally biased region" description="Low complexity" evidence="2">
    <location>
        <begin position="886"/>
        <end position="908"/>
    </location>
</feature>
<feature type="compositionally biased region" description="Gly residues" evidence="2">
    <location>
        <begin position="328"/>
        <end position="337"/>
    </location>
</feature>
<feature type="region of interest" description="Disordered" evidence="2">
    <location>
        <begin position="403"/>
        <end position="521"/>
    </location>
</feature>
<evidence type="ECO:0000259" key="3">
    <source>
        <dbReference type="PROSITE" id="PS50812"/>
    </source>
</evidence>
<feature type="compositionally biased region" description="Gly residues" evidence="2">
    <location>
        <begin position="404"/>
        <end position="431"/>
    </location>
</feature>
<organism evidence="4 5">
    <name type="scientific">Volvox africanus</name>
    <dbReference type="NCBI Taxonomy" id="51714"/>
    <lineage>
        <taxon>Eukaryota</taxon>
        <taxon>Viridiplantae</taxon>
        <taxon>Chlorophyta</taxon>
        <taxon>core chlorophytes</taxon>
        <taxon>Chlorophyceae</taxon>
        <taxon>CS clade</taxon>
        <taxon>Chlamydomonadales</taxon>
        <taxon>Volvocaceae</taxon>
        <taxon>Volvox</taxon>
    </lineage>
</organism>
<protein>
    <recommendedName>
        <fullName evidence="3">PWWP domain-containing protein</fullName>
    </recommendedName>
</protein>
<evidence type="ECO:0000313" key="5">
    <source>
        <dbReference type="Proteomes" id="UP001165090"/>
    </source>
</evidence>
<feature type="compositionally biased region" description="Polar residues" evidence="2">
    <location>
        <begin position="172"/>
        <end position="181"/>
    </location>
</feature>
<feature type="region of interest" description="Disordered" evidence="2">
    <location>
        <begin position="311"/>
        <end position="361"/>
    </location>
</feature>
<gene>
    <name evidence="4" type="ORF">VaNZ11_015101</name>
</gene>
<dbReference type="PANTHER" id="PTHR13814:SF10">
    <property type="entry name" value="FETUIN-B"/>
    <property type="match status" value="1"/>
</dbReference>
<dbReference type="SMART" id="SM00293">
    <property type="entry name" value="PWWP"/>
    <property type="match status" value="1"/>
</dbReference>
<feature type="compositionally biased region" description="Low complexity" evidence="2">
    <location>
        <begin position="925"/>
        <end position="942"/>
    </location>
</feature>
<dbReference type="Proteomes" id="UP001165090">
    <property type="component" value="Unassembled WGS sequence"/>
</dbReference>